<dbReference type="Proteomes" id="UP001269819">
    <property type="component" value="Unassembled WGS sequence"/>
</dbReference>
<dbReference type="NCBIfam" id="NF033768">
    <property type="entry name" value="myxo_SS_tail"/>
    <property type="match status" value="1"/>
</dbReference>
<accession>A0ABU3VSF6</accession>
<dbReference type="EMBL" id="JAWIIJ010000001">
    <property type="protein sequence ID" value="MDV2077201.1"/>
    <property type="molecule type" value="Genomic_DNA"/>
</dbReference>
<dbReference type="InterPro" id="IPR049806">
    <property type="entry name" value="MasK-like_C"/>
</dbReference>
<feature type="compositionally biased region" description="Low complexity" evidence="1">
    <location>
        <begin position="215"/>
        <end position="228"/>
    </location>
</feature>
<keyword evidence="2" id="KW-0812">Transmembrane</keyword>
<keyword evidence="4" id="KW-1185">Reference proteome</keyword>
<evidence type="ECO:0000313" key="3">
    <source>
        <dbReference type="EMBL" id="MDV2077201.1"/>
    </source>
</evidence>
<evidence type="ECO:0000256" key="2">
    <source>
        <dbReference type="SAM" id="Phobius"/>
    </source>
</evidence>
<evidence type="ECO:0000256" key="1">
    <source>
        <dbReference type="SAM" id="MobiDB-lite"/>
    </source>
</evidence>
<protein>
    <submittedName>
        <fullName evidence="3">AgmX/PglI C-terminal domain-containing protein</fullName>
    </submittedName>
</protein>
<feature type="compositionally biased region" description="Low complexity" evidence="1">
    <location>
        <begin position="118"/>
        <end position="132"/>
    </location>
</feature>
<gene>
    <name evidence="3" type="ORF">RYS15_00830</name>
</gene>
<organism evidence="3 4">
    <name type="scientific">Marinobacter xestospongiae</name>
    <dbReference type="NCBI Taxonomy" id="994319"/>
    <lineage>
        <taxon>Bacteria</taxon>
        <taxon>Pseudomonadati</taxon>
        <taxon>Pseudomonadota</taxon>
        <taxon>Gammaproteobacteria</taxon>
        <taxon>Pseudomonadales</taxon>
        <taxon>Marinobacteraceae</taxon>
        <taxon>Marinobacter</taxon>
    </lineage>
</organism>
<proteinExistence type="predicted"/>
<dbReference type="RefSeq" id="WP_316972198.1">
    <property type="nucleotide sequence ID" value="NZ_JAWIIJ010000001.1"/>
</dbReference>
<feature type="compositionally biased region" description="Basic and acidic residues" evidence="1">
    <location>
        <begin position="229"/>
        <end position="245"/>
    </location>
</feature>
<feature type="region of interest" description="Disordered" evidence="1">
    <location>
        <begin position="50"/>
        <end position="140"/>
    </location>
</feature>
<name>A0ABU3VSF6_9GAMM</name>
<feature type="region of interest" description="Disordered" evidence="1">
    <location>
        <begin position="181"/>
        <end position="245"/>
    </location>
</feature>
<feature type="compositionally biased region" description="Pro residues" evidence="1">
    <location>
        <begin position="94"/>
        <end position="107"/>
    </location>
</feature>
<feature type="compositionally biased region" description="Basic and acidic residues" evidence="1">
    <location>
        <begin position="63"/>
        <end position="75"/>
    </location>
</feature>
<sequence length="336" mass="36660">MANSQRLGLPWNDEPGEKRRLRLIAAVVTPLFLAIAGYVTWVELPEQARQEREALPPQLARLIQEKTPEPPEPVRPEPAPVPEPEPEPQVVDAPTPPKPRLVAPQPEPEPEPAPEPEPVAAAEPEPTPADVAQAREKASQSGVLAMSSELAQLSAAADSIQLDAPEANLTARPIAREKTDALAARATASRSSGVDDSRLNQQSQSRELAQREQAEVQQAEQVVAAAAAEEARTQQRRDNRERSREALRRTMDANKSAIYSIYNRALRRKPSLQGQITPELVIEASGVVSSCEVVESTLNEPMLELKICNRLKLVNFGAEPGVSQTTIRYPIELLSG</sequence>
<keyword evidence="2" id="KW-1133">Transmembrane helix</keyword>
<feature type="transmembrane region" description="Helical" evidence="2">
    <location>
        <begin position="21"/>
        <end position="41"/>
    </location>
</feature>
<keyword evidence="2" id="KW-0472">Membrane</keyword>
<comment type="caution">
    <text evidence="3">The sequence shown here is derived from an EMBL/GenBank/DDBJ whole genome shotgun (WGS) entry which is preliminary data.</text>
</comment>
<feature type="compositionally biased region" description="Low complexity" evidence="1">
    <location>
        <begin position="181"/>
        <end position="192"/>
    </location>
</feature>
<evidence type="ECO:0000313" key="4">
    <source>
        <dbReference type="Proteomes" id="UP001269819"/>
    </source>
</evidence>
<reference evidence="3 4" key="1">
    <citation type="submission" date="2023-10" db="EMBL/GenBank/DDBJ databases">
        <title>Characteristics and mechanism of a salt-tolerant marine origin heterotrophic nitrifying- aerobic denitrifying bacteria Marinobacter xestospongiae HN1.</title>
        <authorList>
            <person name="Qi R."/>
        </authorList>
    </citation>
    <scope>NUCLEOTIDE SEQUENCE [LARGE SCALE GENOMIC DNA]</scope>
    <source>
        <strain evidence="3 4">HN1</strain>
    </source>
</reference>